<dbReference type="EMBL" id="JYNY01000489">
    <property type="protein sequence ID" value="KJJ83769.1"/>
    <property type="molecule type" value="Genomic_DNA"/>
</dbReference>
<keyword evidence="2" id="KW-1185">Reference proteome</keyword>
<protein>
    <submittedName>
        <fullName evidence="1">Uncharacterized protein</fullName>
    </submittedName>
</protein>
<dbReference type="AlphaFoldDB" id="A0A0F0CP36"/>
<organism evidence="1 2">
    <name type="scientific">Candidatus Omnitrophus magneticus</name>
    <dbReference type="NCBI Taxonomy" id="1609969"/>
    <lineage>
        <taxon>Bacteria</taxon>
        <taxon>Pseudomonadati</taxon>
        <taxon>Candidatus Omnitrophota</taxon>
        <taxon>Candidatus Omnitrophus</taxon>
    </lineage>
</organism>
<sequence length="42" mass="4356">MAHAPQSMHFAASITNGVPSLIAVTGHSGMQEPQLTQLAVIL</sequence>
<accession>A0A0F0CP36</accession>
<comment type="caution">
    <text evidence="1">The sequence shown here is derived from an EMBL/GenBank/DDBJ whole genome shotgun (WGS) entry which is preliminary data.</text>
</comment>
<reference evidence="1 2" key="1">
    <citation type="submission" date="2015-02" db="EMBL/GenBank/DDBJ databases">
        <title>Single-cell genomics of uncultivated deep-branching MTB reveals a conserved set of magnetosome genes.</title>
        <authorList>
            <person name="Kolinko S."/>
            <person name="Richter M."/>
            <person name="Glockner F.O."/>
            <person name="Brachmann A."/>
            <person name="Schuler D."/>
        </authorList>
    </citation>
    <scope>NUCLEOTIDE SEQUENCE [LARGE SCALE GENOMIC DNA]</scope>
    <source>
        <strain evidence="1">SKK-01</strain>
    </source>
</reference>
<name>A0A0F0CP36_9BACT</name>
<dbReference type="Proteomes" id="UP000033428">
    <property type="component" value="Unassembled WGS sequence"/>
</dbReference>
<gene>
    <name evidence="1" type="ORF">OMAG_002356</name>
</gene>
<evidence type="ECO:0000313" key="1">
    <source>
        <dbReference type="EMBL" id="KJJ83769.1"/>
    </source>
</evidence>
<evidence type="ECO:0000313" key="2">
    <source>
        <dbReference type="Proteomes" id="UP000033428"/>
    </source>
</evidence>
<proteinExistence type="predicted"/>